<evidence type="ECO:0000256" key="8">
    <source>
        <dbReference type="RuleBase" id="RU004506"/>
    </source>
</evidence>
<accession>A0A7Y2EA93</accession>
<dbReference type="NCBIfam" id="TIGR01979">
    <property type="entry name" value="sufS"/>
    <property type="match status" value="1"/>
</dbReference>
<dbReference type="PANTHER" id="PTHR43586">
    <property type="entry name" value="CYSTEINE DESULFURASE"/>
    <property type="match status" value="1"/>
</dbReference>
<reference evidence="10 11" key="1">
    <citation type="submission" date="2020-03" db="EMBL/GenBank/DDBJ databases">
        <title>Metabolic flexibility allows generalist bacteria to become dominant in a frequently disturbed ecosystem.</title>
        <authorList>
            <person name="Chen Y.-J."/>
            <person name="Leung P.M."/>
            <person name="Bay S.K."/>
            <person name="Hugenholtz P."/>
            <person name="Kessler A.J."/>
            <person name="Shelley G."/>
            <person name="Waite D.W."/>
            <person name="Cook P.L."/>
            <person name="Greening C."/>
        </authorList>
    </citation>
    <scope>NUCLEOTIDE SEQUENCE [LARGE SCALE GENOMIC DNA]</scope>
    <source>
        <strain evidence="10">SS_bin_28</strain>
    </source>
</reference>
<dbReference type="InterPro" id="IPR015424">
    <property type="entry name" value="PyrdxlP-dep_Trfase"/>
</dbReference>
<comment type="catalytic activity">
    <reaction evidence="6 8">
        <text>(sulfur carrier)-H + L-cysteine = (sulfur carrier)-SH + L-alanine</text>
        <dbReference type="Rhea" id="RHEA:43892"/>
        <dbReference type="Rhea" id="RHEA-COMP:14737"/>
        <dbReference type="Rhea" id="RHEA-COMP:14739"/>
        <dbReference type="ChEBI" id="CHEBI:29917"/>
        <dbReference type="ChEBI" id="CHEBI:35235"/>
        <dbReference type="ChEBI" id="CHEBI:57972"/>
        <dbReference type="ChEBI" id="CHEBI:64428"/>
        <dbReference type="EC" id="2.8.1.7"/>
    </reaction>
</comment>
<keyword evidence="5 8" id="KW-0663">Pyridoxal phosphate</keyword>
<comment type="cofactor">
    <cofactor evidence="1 7">
        <name>pyridoxal 5'-phosphate</name>
        <dbReference type="ChEBI" id="CHEBI:597326"/>
    </cofactor>
</comment>
<evidence type="ECO:0000256" key="2">
    <source>
        <dbReference type="ARBA" id="ARBA00010447"/>
    </source>
</evidence>
<sequence length="409" mass="43888">MNPAEIRKDFPILERQVHEKQLVYLDSAATSQKPQAVLDALDAYYEKHNANVHRGVHQLAAEATEAYEGARGKVAKFIGADVSQIVFTKNATEAINLVARSWGTANLEPGDEVLLTVMEHHSNLVPWQQLAEAKGLVLKHVGITEDYELDMDSFAKELTSKTKLVAITHMSNTLGCIVPLREVVQAAHAVGAKVMVDGAQSVPHLPINVKDLDLDFLAFSSHKMVGPTGIGVLYGKKELLEAMPPFLGGGEMIAQVGLSKSTYAPVPHKFEAGTPPIAEAIGLGAAVDYLSALGMENVAALEASLAEKAIVALEKIPGLKIVGPRKNRGGAISFVIEGIHPHDISTILDREGVAIRAGHHCTMPLHDLLGIAASTRASFYIYNTEEDIDRLVTGLLKAREVFGLAKSSG</sequence>
<proteinExistence type="inferred from homology"/>
<evidence type="ECO:0000256" key="3">
    <source>
        <dbReference type="ARBA" id="ARBA00012239"/>
    </source>
</evidence>
<protein>
    <recommendedName>
        <fullName evidence="3 8">Cysteine desulfurase</fullName>
        <ecNumber evidence="3 8">2.8.1.7</ecNumber>
    </recommendedName>
</protein>
<dbReference type="InterPro" id="IPR000192">
    <property type="entry name" value="Aminotrans_V_dom"/>
</dbReference>
<organism evidence="10 11">
    <name type="scientific">Eiseniibacteriota bacterium</name>
    <dbReference type="NCBI Taxonomy" id="2212470"/>
    <lineage>
        <taxon>Bacteria</taxon>
        <taxon>Candidatus Eiseniibacteriota</taxon>
    </lineage>
</organism>
<evidence type="ECO:0000313" key="10">
    <source>
        <dbReference type="EMBL" id="NNF08116.1"/>
    </source>
</evidence>
<dbReference type="AlphaFoldDB" id="A0A7Y2EA93"/>
<evidence type="ECO:0000256" key="5">
    <source>
        <dbReference type="ARBA" id="ARBA00022898"/>
    </source>
</evidence>
<dbReference type="InterPro" id="IPR020578">
    <property type="entry name" value="Aminotrans_V_PyrdxlP_BS"/>
</dbReference>
<keyword evidence="4 8" id="KW-0808">Transferase</keyword>
<dbReference type="InterPro" id="IPR015422">
    <property type="entry name" value="PyrdxlP-dep_Trfase_small"/>
</dbReference>
<evidence type="ECO:0000256" key="4">
    <source>
        <dbReference type="ARBA" id="ARBA00022679"/>
    </source>
</evidence>
<dbReference type="GO" id="GO:0006534">
    <property type="term" value="P:cysteine metabolic process"/>
    <property type="evidence" value="ECO:0007669"/>
    <property type="project" value="UniProtKB-UniRule"/>
</dbReference>
<dbReference type="CDD" id="cd06453">
    <property type="entry name" value="SufS_like"/>
    <property type="match status" value="1"/>
</dbReference>
<dbReference type="GO" id="GO:0031071">
    <property type="term" value="F:cysteine desulfurase activity"/>
    <property type="evidence" value="ECO:0007669"/>
    <property type="project" value="UniProtKB-UniRule"/>
</dbReference>
<dbReference type="GO" id="GO:0030170">
    <property type="term" value="F:pyridoxal phosphate binding"/>
    <property type="evidence" value="ECO:0007669"/>
    <property type="project" value="UniProtKB-UniRule"/>
</dbReference>
<comment type="function">
    <text evidence="8">Catalyzes the removal of elemental sulfur and selenium atoms from L-cysteine, L-cystine, L-selenocysteine, and L-selenocystine to produce L-alanine.</text>
</comment>
<dbReference type="PROSITE" id="PS00595">
    <property type="entry name" value="AA_TRANSFER_CLASS_5"/>
    <property type="match status" value="1"/>
</dbReference>
<dbReference type="EMBL" id="JABDJR010000618">
    <property type="protein sequence ID" value="NNF08116.1"/>
    <property type="molecule type" value="Genomic_DNA"/>
</dbReference>
<dbReference type="SUPFAM" id="SSF53383">
    <property type="entry name" value="PLP-dependent transferases"/>
    <property type="match status" value="1"/>
</dbReference>
<dbReference type="PANTHER" id="PTHR43586:SF8">
    <property type="entry name" value="CYSTEINE DESULFURASE 1, CHLOROPLASTIC"/>
    <property type="match status" value="1"/>
</dbReference>
<dbReference type="Pfam" id="PF00266">
    <property type="entry name" value="Aminotran_5"/>
    <property type="match status" value="1"/>
</dbReference>
<feature type="domain" description="Aminotransferase class V" evidence="9">
    <location>
        <begin position="23"/>
        <end position="391"/>
    </location>
</feature>
<gene>
    <name evidence="10" type="ORF">HKN21_15235</name>
</gene>
<evidence type="ECO:0000256" key="6">
    <source>
        <dbReference type="ARBA" id="ARBA00050776"/>
    </source>
</evidence>
<evidence type="ECO:0000259" key="9">
    <source>
        <dbReference type="Pfam" id="PF00266"/>
    </source>
</evidence>
<dbReference type="Gene3D" id="3.40.640.10">
    <property type="entry name" value="Type I PLP-dependent aspartate aminotransferase-like (Major domain)"/>
    <property type="match status" value="1"/>
</dbReference>
<name>A0A7Y2EA93_UNCEI</name>
<comment type="similarity">
    <text evidence="2 8">Belongs to the class-V pyridoxal-phosphate-dependent aminotransferase family. Csd subfamily.</text>
</comment>
<dbReference type="Proteomes" id="UP000547674">
    <property type="component" value="Unassembled WGS sequence"/>
</dbReference>
<dbReference type="InterPro" id="IPR010970">
    <property type="entry name" value="Cys_dSase_SufS"/>
</dbReference>
<comment type="caution">
    <text evidence="10">The sequence shown here is derived from an EMBL/GenBank/DDBJ whole genome shotgun (WGS) entry which is preliminary data.</text>
</comment>
<evidence type="ECO:0000256" key="7">
    <source>
        <dbReference type="RuleBase" id="RU004504"/>
    </source>
</evidence>
<dbReference type="EC" id="2.8.1.7" evidence="3 8"/>
<dbReference type="InterPro" id="IPR015421">
    <property type="entry name" value="PyrdxlP-dep_Trfase_major"/>
</dbReference>
<evidence type="ECO:0000313" key="11">
    <source>
        <dbReference type="Proteomes" id="UP000547674"/>
    </source>
</evidence>
<dbReference type="Gene3D" id="3.90.1150.10">
    <property type="entry name" value="Aspartate Aminotransferase, domain 1"/>
    <property type="match status" value="1"/>
</dbReference>
<evidence type="ECO:0000256" key="1">
    <source>
        <dbReference type="ARBA" id="ARBA00001933"/>
    </source>
</evidence>